<reference evidence="1" key="2">
    <citation type="journal article" date="2015" name="Data Brief">
        <title>Shoot transcriptome of the giant reed, Arundo donax.</title>
        <authorList>
            <person name="Barrero R.A."/>
            <person name="Guerrero F.D."/>
            <person name="Moolhuijzen P."/>
            <person name="Goolsby J.A."/>
            <person name="Tidwell J."/>
            <person name="Bellgard S.E."/>
            <person name="Bellgard M.I."/>
        </authorList>
    </citation>
    <scope>NUCLEOTIDE SEQUENCE</scope>
    <source>
        <tissue evidence="1">Shoot tissue taken approximately 20 cm above the soil surface</tissue>
    </source>
</reference>
<evidence type="ECO:0000313" key="1">
    <source>
        <dbReference type="EMBL" id="JAD80123.1"/>
    </source>
</evidence>
<proteinExistence type="predicted"/>
<dbReference type="EMBL" id="GBRH01217772">
    <property type="protein sequence ID" value="JAD80123.1"/>
    <property type="molecule type" value="Transcribed_RNA"/>
</dbReference>
<accession>A0A0A9D0D7</accession>
<protein>
    <submittedName>
        <fullName evidence="1">Uncharacterized protein</fullName>
    </submittedName>
</protein>
<name>A0A0A9D0D7_ARUDO</name>
<dbReference type="AlphaFoldDB" id="A0A0A9D0D7"/>
<sequence>MPKCPTTKQLALLPSRCRTWWILCSARAPRYQNRASWRGVVWKK</sequence>
<organism evidence="1">
    <name type="scientific">Arundo donax</name>
    <name type="common">Giant reed</name>
    <name type="synonym">Donax arundinaceus</name>
    <dbReference type="NCBI Taxonomy" id="35708"/>
    <lineage>
        <taxon>Eukaryota</taxon>
        <taxon>Viridiplantae</taxon>
        <taxon>Streptophyta</taxon>
        <taxon>Embryophyta</taxon>
        <taxon>Tracheophyta</taxon>
        <taxon>Spermatophyta</taxon>
        <taxon>Magnoliopsida</taxon>
        <taxon>Liliopsida</taxon>
        <taxon>Poales</taxon>
        <taxon>Poaceae</taxon>
        <taxon>PACMAD clade</taxon>
        <taxon>Arundinoideae</taxon>
        <taxon>Arundineae</taxon>
        <taxon>Arundo</taxon>
    </lineage>
</organism>
<reference evidence="1" key="1">
    <citation type="submission" date="2014-09" db="EMBL/GenBank/DDBJ databases">
        <authorList>
            <person name="Magalhaes I.L.F."/>
            <person name="Oliveira U."/>
            <person name="Santos F.R."/>
            <person name="Vidigal T.H.D.A."/>
            <person name="Brescovit A.D."/>
            <person name="Santos A.J."/>
        </authorList>
    </citation>
    <scope>NUCLEOTIDE SEQUENCE</scope>
    <source>
        <tissue evidence="1">Shoot tissue taken approximately 20 cm above the soil surface</tissue>
    </source>
</reference>